<dbReference type="GO" id="GO:0016491">
    <property type="term" value="F:oxidoreductase activity"/>
    <property type="evidence" value="ECO:0007669"/>
    <property type="project" value="UniProtKB-KW"/>
</dbReference>
<evidence type="ECO:0000259" key="2">
    <source>
        <dbReference type="Pfam" id="PF01266"/>
    </source>
</evidence>
<dbReference type="PANTHER" id="PTHR13847:SF289">
    <property type="entry name" value="GLYCINE OXIDASE"/>
    <property type="match status" value="1"/>
</dbReference>
<name>A0A6J4LPW7_9BACT</name>
<dbReference type="EMBL" id="CADCTU010000611">
    <property type="protein sequence ID" value="CAA9336729.1"/>
    <property type="molecule type" value="Genomic_DNA"/>
</dbReference>
<dbReference type="Pfam" id="PF01266">
    <property type="entry name" value="DAO"/>
    <property type="match status" value="1"/>
</dbReference>
<proteinExistence type="predicted"/>
<dbReference type="GO" id="GO:0005737">
    <property type="term" value="C:cytoplasm"/>
    <property type="evidence" value="ECO:0007669"/>
    <property type="project" value="TreeGrafter"/>
</dbReference>
<dbReference type="Gene3D" id="3.50.50.60">
    <property type="entry name" value="FAD/NAD(P)-binding domain"/>
    <property type="match status" value="1"/>
</dbReference>
<evidence type="ECO:0000256" key="1">
    <source>
        <dbReference type="ARBA" id="ARBA00023002"/>
    </source>
</evidence>
<evidence type="ECO:0000313" key="3">
    <source>
        <dbReference type="EMBL" id="CAA9336729.1"/>
    </source>
</evidence>
<reference evidence="3" key="1">
    <citation type="submission" date="2020-02" db="EMBL/GenBank/DDBJ databases">
        <authorList>
            <person name="Meier V. D."/>
        </authorList>
    </citation>
    <scope>NUCLEOTIDE SEQUENCE</scope>
    <source>
        <strain evidence="3">AVDCRST_MAG11</strain>
    </source>
</reference>
<dbReference type="InterPro" id="IPR006076">
    <property type="entry name" value="FAD-dep_OxRdtase"/>
</dbReference>
<dbReference type="SUPFAM" id="SSF51905">
    <property type="entry name" value="FAD/NAD(P)-binding domain"/>
    <property type="match status" value="1"/>
</dbReference>
<feature type="domain" description="FAD dependent oxidoreductase" evidence="2">
    <location>
        <begin position="3"/>
        <end position="336"/>
    </location>
</feature>
<dbReference type="AlphaFoldDB" id="A0A6J4LPW7"/>
<sequence>MYDAVIVGAGLVGLATAAALSERGARVLLLYHNRRGEASPAAAGMLAPSVETHAGAARRFALAARDRYPAYVAALAERTGLEVPLNRLGVLELALTDAELDAPPFRDPPPGAERLGAADLLALEPALAHARGALFHAADGAVNNLVLLRALKTLVGRDSRVTAVADAAVAIARAGDGAAVETAAGERHRTGAVVVAAGAWVGGLGGLPRPIPVEPVRGQMLSLAGSPLRHVTYGAGGYAVPRGDGRTIVGSTMERVAFDAGTTEAGLAQVRATGGAICPALADRRMLNGWSGLRPVTPDFLPILGRDPDFPALVYACGHSRNGVLLAPLTGDVVADIVLGRPPAHDVSPFRIERFAA</sequence>
<dbReference type="Gene3D" id="3.30.9.10">
    <property type="entry name" value="D-Amino Acid Oxidase, subunit A, domain 2"/>
    <property type="match status" value="1"/>
</dbReference>
<keyword evidence="1" id="KW-0560">Oxidoreductase</keyword>
<dbReference type="PANTHER" id="PTHR13847">
    <property type="entry name" value="SARCOSINE DEHYDROGENASE-RELATED"/>
    <property type="match status" value="1"/>
</dbReference>
<organism evidence="3">
    <name type="scientific">uncultured Gemmatimonadaceae bacterium</name>
    <dbReference type="NCBI Taxonomy" id="246130"/>
    <lineage>
        <taxon>Bacteria</taxon>
        <taxon>Pseudomonadati</taxon>
        <taxon>Gemmatimonadota</taxon>
        <taxon>Gemmatimonadia</taxon>
        <taxon>Gemmatimonadales</taxon>
        <taxon>Gemmatimonadaceae</taxon>
        <taxon>environmental samples</taxon>
    </lineage>
</organism>
<accession>A0A6J4LPW7</accession>
<dbReference type="InterPro" id="IPR036188">
    <property type="entry name" value="FAD/NAD-bd_sf"/>
</dbReference>
<dbReference type="SUPFAM" id="SSF54373">
    <property type="entry name" value="FAD-linked reductases, C-terminal domain"/>
    <property type="match status" value="1"/>
</dbReference>
<gene>
    <name evidence="3" type="ORF">AVDCRST_MAG11-2738</name>
</gene>
<protein>
    <recommendedName>
        <fullName evidence="2">FAD dependent oxidoreductase domain-containing protein</fullName>
    </recommendedName>
</protein>